<proteinExistence type="predicted"/>
<organism evidence="1 2">
    <name type="scientific">Plasmodium yoelii yoelii</name>
    <dbReference type="NCBI Taxonomy" id="73239"/>
    <lineage>
        <taxon>Eukaryota</taxon>
        <taxon>Sar</taxon>
        <taxon>Alveolata</taxon>
        <taxon>Apicomplexa</taxon>
        <taxon>Aconoidasida</taxon>
        <taxon>Haemosporida</taxon>
        <taxon>Plasmodiidae</taxon>
        <taxon>Plasmodium</taxon>
        <taxon>Plasmodium (Vinckeia)</taxon>
    </lineage>
</organism>
<dbReference type="EMBL" id="AABL01000101">
    <property type="protein sequence ID" value="EAA15240.1"/>
    <property type="molecule type" value="Genomic_DNA"/>
</dbReference>
<sequence>IHINAYKSYIYRYFIKLCFNFS</sequence>
<dbReference type="Proteomes" id="UP000008553">
    <property type="component" value="Unassembled WGS sequence"/>
</dbReference>
<dbReference type="AlphaFoldDB" id="Q7RSK2"/>
<dbReference type="PaxDb" id="73239-Q7RSK2"/>
<comment type="caution">
    <text evidence="1">The sequence shown here is derived from an EMBL/GenBank/DDBJ whole genome shotgun (WGS) entry which is preliminary data.</text>
</comment>
<keyword evidence="2" id="KW-1185">Reference proteome</keyword>
<dbReference type="InParanoid" id="Q7RSK2"/>
<protein>
    <submittedName>
        <fullName evidence="1">Uncharacterized protein</fullName>
    </submittedName>
</protein>
<gene>
    <name evidence="1" type="ORF">PY00353</name>
</gene>
<reference evidence="1 2" key="1">
    <citation type="journal article" date="2002" name="Nature">
        <title>Genome sequence and comparative analysis of the model rodent malaria parasite Plasmodium yoelii yoelii.</title>
        <authorList>
            <person name="Carlton J.M."/>
            <person name="Angiuoli S.V."/>
            <person name="Suh B.B."/>
            <person name="Kooij T.W."/>
            <person name="Pertea M."/>
            <person name="Silva J.C."/>
            <person name="Ermolaeva M.D."/>
            <person name="Allen J.E."/>
            <person name="Selengut J.D."/>
            <person name="Koo H.L."/>
            <person name="Peterson J.D."/>
            <person name="Pop M."/>
            <person name="Kosack D.S."/>
            <person name="Shumway M.F."/>
            <person name="Bidwell S.L."/>
            <person name="Shallom S.J."/>
            <person name="van Aken S.E."/>
            <person name="Riedmuller S.B."/>
            <person name="Feldblyum T.V."/>
            <person name="Cho J.K."/>
            <person name="Quackenbush J."/>
            <person name="Sedegah M."/>
            <person name="Shoaibi A."/>
            <person name="Cummings L.M."/>
            <person name="Florens L."/>
            <person name="Yates J.R."/>
            <person name="Raine J.D."/>
            <person name="Sinden R.E."/>
            <person name="Harris M.A."/>
            <person name="Cunningham D.A."/>
            <person name="Preiser P.R."/>
            <person name="Bergman L.W."/>
            <person name="Vaidya A.B."/>
            <person name="van Lin L.H."/>
            <person name="Janse C.J."/>
            <person name="Waters A.P."/>
            <person name="Smith H.O."/>
            <person name="White O.R."/>
            <person name="Salzberg S.L."/>
            <person name="Venter J.C."/>
            <person name="Fraser C.M."/>
            <person name="Hoffman S.L."/>
            <person name="Gardner M.J."/>
            <person name="Carucci D.J."/>
        </authorList>
    </citation>
    <scope>NUCLEOTIDE SEQUENCE [LARGE SCALE GENOMIC DNA]</scope>
    <source>
        <strain evidence="1 2">17XNL</strain>
    </source>
</reference>
<accession>Q7RSK2</accession>
<evidence type="ECO:0000313" key="2">
    <source>
        <dbReference type="Proteomes" id="UP000008553"/>
    </source>
</evidence>
<evidence type="ECO:0000313" key="1">
    <source>
        <dbReference type="EMBL" id="EAA15240.1"/>
    </source>
</evidence>
<name>Q7RSK2_PLAYO</name>
<feature type="non-terminal residue" evidence="1">
    <location>
        <position position="1"/>
    </location>
</feature>